<dbReference type="GO" id="GO:0032790">
    <property type="term" value="P:ribosome disassembly"/>
    <property type="evidence" value="ECO:0007669"/>
    <property type="project" value="TreeGrafter"/>
</dbReference>
<evidence type="ECO:0000256" key="2">
    <source>
        <dbReference type="ARBA" id="ARBA00022917"/>
    </source>
</evidence>
<dbReference type="InterPro" id="IPR035649">
    <property type="entry name" value="EFG_V"/>
</dbReference>
<dbReference type="Pfam" id="PF00679">
    <property type="entry name" value="EFG_C"/>
    <property type="match status" value="1"/>
</dbReference>
<dbReference type="InterPro" id="IPR041095">
    <property type="entry name" value="EFG_II"/>
</dbReference>
<comment type="caution">
    <text evidence="6">The sequence shown here is derived from an EMBL/GenBank/DDBJ whole genome shotgun (WGS) entry which is preliminary data.</text>
</comment>
<organism evidence="6 7">
    <name type="scientific">Cotesia typhae</name>
    <dbReference type="NCBI Taxonomy" id="2053667"/>
    <lineage>
        <taxon>Eukaryota</taxon>
        <taxon>Metazoa</taxon>
        <taxon>Ecdysozoa</taxon>
        <taxon>Arthropoda</taxon>
        <taxon>Hexapoda</taxon>
        <taxon>Insecta</taxon>
        <taxon>Pterygota</taxon>
        <taxon>Neoptera</taxon>
        <taxon>Endopterygota</taxon>
        <taxon>Hymenoptera</taxon>
        <taxon>Apocrita</taxon>
        <taxon>Ichneumonoidea</taxon>
        <taxon>Braconidae</taxon>
        <taxon>Microgastrinae</taxon>
        <taxon>Cotesia</taxon>
    </lineage>
</organism>
<reference evidence="6" key="2">
    <citation type="submission" date="2021-04" db="EMBL/GenBank/DDBJ databases">
        <title>Genome-wide patterns of bracovirus chromosomal integration into multiple host tissues during parasitism.</title>
        <authorList>
            <person name="Chebbi M.A.C."/>
        </authorList>
    </citation>
    <scope>NUCLEOTIDE SEQUENCE</scope>
    <source>
        <tissue evidence="6">Whole body</tissue>
    </source>
</reference>
<evidence type="ECO:0000256" key="1">
    <source>
        <dbReference type="ARBA" id="ARBA00022741"/>
    </source>
</evidence>
<evidence type="ECO:0000313" key="6">
    <source>
        <dbReference type="EMBL" id="KAG8036997.1"/>
    </source>
</evidence>
<dbReference type="FunFam" id="3.30.70.870:FF:000005">
    <property type="entry name" value="Ribosome-releasing factor 2, mitochondrial"/>
    <property type="match status" value="1"/>
</dbReference>
<dbReference type="InterPro" id="IPR009022">
    <property type="entry name" value="EFG_III"/>
</dbReference>
<dbReference type="AlphaFoldDB" id="A0A8J5QYM4"/>
<dbReference type="CDD" id="cd16262">
    <property type="entry name" value="EFG_III"/>
    <property type="match status" value="1"/>
</dbReference>
<evidence type="ECO:0000256" key="4">
    <source>
        <dbReference type="ARBA" id="ARBA00023134"/>
    </source>
</evidence>
<dbReference type="Pfam" id="PF00009">
    <property type="entry name" value="GTP_EFTU"/>
    <property type="match status" value="1"/>
</dbReference>
<dbReference type="SMART" id="SM00838">
    <property type="entry name" value="EFG_C"/>
    <property type="match status" value="1"/>
</dbReference>
<proteinExistence type="predicted"/>
<dbReference type="PROSITE" id="PS00301">
    <property type="entry name" value="G_TR_1"/>
    <property type="match status" value="1"/>
</dbReference>
<dbReference type="GO" id="GO:0032543">
    <property type="term" value="P:mitochondrial translation"/>
    <property type="evidence" value="ECO:0007669"/>
    <property type="project" value="TreeGrafter"/>
</dbReference>
<sequence>MLIRNLGNKLSWNKFRVRYYSKDLSKSDEKCRVSKIRNIGIMAHIDAGSIKNMGEVHDGNTVTDYMEQERQRGITIVSAAVTFNWKDHRFNLIDTPGHIDFTMGVEQTLGVLDGAVVILDGSAGVEAQTRTVWKQADKYSIPRLVYVNKMDRADANFHMCLESLESKFEVTALPVQLPIKNDNGFVGILDLLTLEKIIFDKTSQGTKLLRQKLAETEDGFLLERAREKRRLLVDKLSTIDDGLANFIIEQDSLDDIPTQVIADSLRSSTIKRKGMPVLLGSSYKNIGVQPLMDAVIFYLPSPDLHKKASLYRCFEDNLSARAFKIMHDKQRGPITFFRVYSGSLKKNQKVYNATREKYEQGSRLYAAYADDYEEIDEVTEGNIGGLAGCKFTITGDLLTSSPAVVSRAKNVAAKIKNLDETEKDKFFSAARIPDPVFFCSIEPPSLSAQVPLENALKELEREDPSLRVTLNEETGQTVLGGMGELHIDIIKERIKIEYKIDVDLGPLQIAYKETITQGIKDTLVSHHKIGSTNHDVNVTLSLIPNYEGKELLLFDKTKESASNIADIHPKTMAAVKKGVKMALNHGPKLGVMGDLGKRRAQIQEVTVRGQYKVLRASVPLSELLGYSTTLRIITSGNGSFSSEFENYQSMGSVEEQQAIKQITGF</sequence>
<reference evidence="6" key="1">
    <citation type="submission" date="2020-03" db="EMBL/GenBank/DDBJ databases">
        <authorList>
            <person name="Chebbi M.A."/>
            <person name="Drezen J.M."/>
        </authorList>
    </citation>
    <scope>NUCLEOTIDE SEQUENCE</scope>
    <source>
        <tissue evidence="6">Whole body</tissue>
    </source>
</reference>
<name>A0A8J5QYM4_9HYME</name>
<dbReference type="PANTHER" id="PTHR43261:SF1">
    <property type="entry name" value="RIBOSOME-RELEASING FACTOR 2, MITOCHONDRIAL"/>
    <property type="match status" value="1"/>
</dbReference>
<dbReference type="Pfam" id="PF22042">
    <property type="entry name" value="EF-G_D2"/>
    <property type="match status" value="1"/>
</dbReference>
<keyword evidence="7" id="KW-1185">Reference proteome</keyword>
<dbReference type="EMBL" id="JAAOIC020000048">
    <property type="protein sequence ID" value="KAG8036997.1"/>
    <property type="molecule type" value="Genomic_DNA"/>
</dbReference>
<keyword evidence="1" id="KW-0547">Nucleotide-binding</keyword>
<dbReference type="FunFam" id="3.40.50.300:FF:000514">
    <property type="entry name" value="Ribosome-releasing factor 2, mitochondrial"/>
    <property type="match status" value="1"/>
</dbReference>
<keyword evidence="4" id="KW-0342">GTP-binding</keyword>
<dbReference type="NCBIfam" id="TIGR00231">
    <property type="entry name" value="small_GTP"/>
    <property type="match status" value="1"/>
</dbReference>
<feature type="domain" description="Tr-type G" evidence="5">
    <location>
        <begin position="34"/>
        <end position="303"/>
    </location>
</feature>
<dbReference type="CDD" id="cd04088">
    <property type="entry name" value="EFG_mtEFG_II"/>
    <property type="match status" value="1"/>
</dbReference>
<evidence type="ECO:0000313" key="7">
    <source>
        <dbReference type="Proteomes" id="UP000729913"/>
    </source>
</evidence>
<gene>
    <name evidence="6" type="ORF">G9C98_004319</name>
</gene>
<dbReference type="InterPro" id="IPR000795">
    <property type="entry name" value="T_Tr_GTP-bd_dom"/>
</dbReference>
<evidence type="ECO:0000256" key="3">
    <source>
        <dbReference type="ARBA" id="ARBA00023128"/>
    </source>
</evidence>
<keyword evidence="3" id="KW-0496">Mitochondrion</keyword>
<accession>A0A8J5QYM4</accession>
<dbReference type="PROSITE" id="PS51722">
    <property type="entry name" value="G_TR_2"/>
    <property type="match status" value="1"/>
</dbReference>
<dbReference type="InterPro" id="IPR005225">
    <property type="entry name" value="Small_GTP-bd"/>
</dbReference>
<dbReference type="CDD" id="cd03713">
    <property type="entry name" value="EFG_mtEFG_C"/>
    <property type="match status" value="1"/>
</dbReference>
<protein>
    <recommendedName>
        <fullName evidence="5">Tr-type G domain-containing protein</fullName>
    </recommendedName>
</protein>
<dbReference type="GO" id="GO:0005525">
    <property type="term" value="F:GTP binding"/>
    <property type="evidence" value="ECO:0007669"/>
    <property type="project" value="UniProtKB-KW"/>
</dbReference>
<dbReference type="GO" id="GO:0005759">
    <property type="term" value="C:mitochondrial matrix"/>
    <property type="evidence" value="ECO:0007669"/>
    <property type="project" value="UniProtKB-ARBA"/>
</dbReference>
<dbReference type="Proteomes" id="UP000729913">
    <property type="component" value="Unassembled WGS sequence"/>
</dbReference>
<evidence type="ECO:0000259" key="5">
    <source>
        <dbReference type="PROSITE" id="PS51722"/>
    </source>
</evidence>
<keyword evidence="2" id="KW-0648">Protein biosynthesis</keyword>
<dbReference type="InterPro" id="IPR053905">
    <property type="entry name" value="EF-G-like_DII"/>
</dbReference>
<dbReference type="PANTHER" id="PTHR43261">
    <property type="entry name" value="TRANSLATION ELONGATION FACTOR G-RELATED"/>
    <property type="match status" value="1"/>
</dbReference>
<dbReference type="InterPro" id="IPR031157">
    <property type="entry name" value="G_TR_CS"/>
</dbReference>
<dbReference type="OrthoDB" id="198619at2759"/>
<dbReference type="InterPro" id="IPR000640">
    <property type="entry name" value="EFG_V-like"/>
</dbReference>
<dbReference type="FunFam" id="3.30.70.240:FF:000001">
    <property type="entry name" value="Elongation factor G"/>
    <property type="match status" value="1"/>
</dbReference>
<dbReference type="Pfam" id="PF03764">
    <property type="entry name" value="EFG_IV"/>
    <property type="match status" value="1"/>
</dbReference>
<dbReference type="Pfam" id="PF14492">
    <property type="entry name" value="EFG_III"/>
    <property type="match status" value="1"/>
</dbReference>
<dbReference type="InterPro" id="IPR005517">
    <property type="entry name" value="Transl_elong_EFG/EF2_IV"/>
</dbReference>
<dbReference type="GO" id="GO:0003924">
    <property type="term" value="F:GTPase activity"/>
    <property type="evidence" value="ECO:0007669"/>
    <property type="project" value="InterPro"/>
</dbReference>